<dbReference type="InterPro" id="IPR050388">
    <property type="entry name" value="ABC_Ni/Peptide_Import"/>
</dbReference>
<dbReference type="CDD" id="cd03257">
    <property type="entry name" value="ABC_NikE_OppD_transporters"/>
    <property type="match status" value="1"/>
</dbReference>
<dbReference type="InterPro" id="IPR017871">
    <property type="entry name" value="ABC_transporter-like_CS"/>
</dbReference>
<dbReference type="GO" id="GO:0005524">
    <property type="term" value="F:ATP binding"/>
    <property type="evidence" value="ECO:0007669"/>
    <property type="project" value="UniProtKB-KW"/>
</dbReference>
<reference evidence="9" key="1">
    <citation type="submission" date="2020-12" db="EMBL/GenBank/DDBJ databases">
        <title>Devosia sp. MSA67 isolated from Mo River.</title>
        <authorList>
            <person name="Ma F."/>
            <person name="Zi Z."/>
        </authorList>
    </citation>
    <scope>NUCLEOTIDE SEQUENCE</scope>
    <source>
        <strain evidence="9">MSA67</strain>
    </source>
</reference>
<evidence type="ECO:0000256" key="7">
    <source>
        <dbReference type="ARBA" id="ARBA00023136"/>
    </source>
</evidence>
<comment type="caution">
    <text evidence="9">The sequence shown here is derived from an EMBL/GenBank/DDBJ whole genome shotgun (WGS) entry which is preliminary data.</text>
</comment>
<evidence type="ECO:0000256" key="4">
    <source>
        <dbReference type="ARBA" id="ARBA00022475"/>
    </source>
</evidence>
<dbReference type="PROSITE" id="PS50893">
    <property type="entry name" value="ABC_TRANSPORTER_2"/>
    <property type="match status" value="1"/>
</dbReference>
<feature type="domain" description="ABC transporter" evidence="8">
    <location>
        <begin position="5"/>
        <end position="256"/>
    </location>
</feature>
<keyword evidence="6 9" id="KW-0067">ATP-binding</keyword>
<comment type="similarity">
    <text evidence="2">Belongs to the ABC transporter superfamily.</text>
</comment>
<keyword evidence="10" id="KW-1185">Reference proteome</keyword>
<dbReference type="EMBL" id="JAEKMH010000004">
    <property type="protein sequence ID" value="MBJ3786368.1"/>
    <property type="molecule type" value="Genomic_DNA"/>
</dbReference>
<dbReference type="GO" id="GO:0015833">
    <property type="term" value="P:peptide transport"/>
    <property type="evidence" value="ECO:0007669"/>
    <property type="project" value="InterPro"/>
</dbReference>
<sequence length="329" mass="35558">MSNVLAVEGLTVNLTTQDRSFDVLSDISLTVAQGEILALVGESGSGKSMTALSIMGLLPDPVAAVTSGAIYFDGIDLARADETTMRKLRGNRIGLIFQEPMTSLNPTMRVGPQVAEVLELHKGLKAHEARARVEGIFALVRIPDPKSRYDNYPHQMSGGMRQRVMIAIALACDPDLLIADEPTTALDVTTQSQILDTLRDLQAELGKATILITHDLAVVAETANRVAVMYAGRIVEQTSTEQLFATPRHPYTVGLLHAIPRDEAMPGEGRGRLVEIPGSVPALWNLPKGCAFAPRCSRATQQCQDSRPSLVDIQPGHQVACWHPVEAEI</sequence>
<dbReference type="InterPro" id="IPR013563">
    <property type="entry name" value="Oligopep_ABC_C"/>
</dbReference>
<name>A0A934IT94_9HYPH</name>
<evidence type="ECO:0000256" key="6">
    <source>
        <dbReference type="ARBA" id="ARBA00022840"/>
    </source>
</evidence>
<dbReference type="Proteomes" id="UP000602124">
    <property type="component" value="Unassembled WGS sequence"/>
</dbReference>
<evidence type="ECO:0000313" key="9">
    <source>
        <dbReference type="EMBL" id="MBJ3786368.1"/>
    </source>
</evidence>
<accession>A0A934IT94</accession>
<dbReference type="Gene3D" id="3.40.50.300">
    <property type="entry name" value="P-loop containing nucleotide triphosphate hydrolases"/>
    <property type="match status" value="1"/>
</dbReference>
<dbReference type="Pfam" id="PF08352">
    <property type="entry name" value="oligo_HPY"/>
    <property type="match status" value="1"/>
</dbReference>
<keyword evidence="5" id="KW-0547">Nucleotide-binding</keyword>
<dbReference type="GO" id="GO:0016887">
    <property type="term" value="F:ATP hydrolysis activity"/>
    <property type="evidence" value="ECO:0007669"/>
    <property type="project" value="InterPro"/>
</dbReference>
<keyword evidence="4" id="KW-1003">Cell membrane</keyword>
<keyword evidence="7" id="KW-0472">Membrane</keyword>
<evidence type="ECO:0000256" key="2">
    <source>
        <dbReference type="ARBA" id="ARBA00005417"/>
    </source>
</evidence>
<dbReference type="PANTHER" id="PTHR43297:SF2">
    <property type="entry name" value="DIPEPTIDE TRANSPORT ATP-BINDING PROTEIN DPPD"/>
    <property type="match status" value="1"/>
</dbReference>
<dbReference type="PANTHER" id="PTHR43297">
    <property type="entry name" value="OLIGOPEPTIDE TRANSPORT ATP-BINDING PROTEIN APPD"/>
    <property type="match status" value="1"/>
</dbReference>
<comment type="subcellular location">
    <subcellularLocation>
        <location evidence="1">Cell inner membrane</location>
        <topology evidence="1">Peripheral membrane protein</topology>
    </subcellularLocation>
</comment>
<proteinExistence type="inferred from homology"/>
<dbReference type="AlphaFoldDB" id="A0A934IT94"/>
<dbReference type="GO" id="GO:0055085">
    <property type="term" value="P:transmembrane transport"/>
    <property type="evidence" value="ECO:0007669"/>
    <property type="project" value="UniProtKB-ARBA"/>
</dbReference>
<dbReference type="PROSITE" id="PS00211">
    <property type="entry name" value="ABC_TRANSPORTER_1"/>
    <property type="match status" value="1"/>
</dbReference>
<dbReference type="NCBIfam" id="TIGR01727">
    <property type="entry name" value="oligo_HPY"/>
    <property type="match status" value="1"/>
</dbReference>
<dbReference type="InterPro" id="IPR003439">
    <property type="entry name" value="ABC_transporter-like_ATP-bd"/>
</dbReference>
<evidence type="ECO:0000256" key="3">
    <source>
        <dbReference type="ARBA" id="ARBA00022448"/>
    </source>
</evidence>
<evidence type="ECO:0000313" key="10">
    <source>
        <dbReference type="Proteomes" id="UP000602124"/>
    </source>
</evidence>
<dbReference type="FunFam" id="3.40.50.300:FF:000016">
    <property type="entry name" value="Oligopeptide ABC transporter ATP-binding component"/>
    <property type="match status" value="1"/>
</dbReference>
<dbReference type="InterPro" id="IPR027417">
    <property type="entry name" value="P-loop_NTPase"/>
</dbReference>
<dbReference type="RefSeq" id="WP_198877560.1">
    <property type="nucleotide sequence ID" value="NZ_JAEKMH010000004.1"/>
</dbReference>
<evidence type="ECO:0000256" key="5">
    <source>
        <dbReference type="ARBA" id="ARBA00022741"/>
    </source>
</evidence>
<organism evidence="9 10">
    <name type="scientific">Devosia sediminis</name>
    <dbReference type="NCBI Taxonomy" id="2798801"/>
    <lineage>
        <taxon>Bacteria</taxon>
        <taxon>Pseudomonadati</taxon>
        <taxon>Pseudomonadota</taxon>
        <taxon>Alphaproteobacteria</taxon>
        <taxon>Hyphomicrobiales</taxon>
        <taxon>Devosiaceae</taxon>
        <taxon>Devosia</taxon>
    </lineage>
</organism>
<evidence type="ECO:0000259" key="8">
    <source>
        <dbReference type="PROSITE" id="PS50893"/>
    </source>
</evidence>
<dbReference type="SUPFAM" id="SSF52540">
    <property type="entry name" value="P-loop containing nucleoside triphosphate hydrolases"/>
    <property type="match status" value="1"/>
</dbReference>
<dbReference type="GO" id="GO:0005886">
    <property type="term" value="C:plasma membrane"/>
    <property type="evidence" value="ECO:0007669"/>
    <property type="project" value="UniProtKB-SubCell"/>
</dbReference>
<gene>
    <name evidence="9" type="ORF">JEQ47_16705</name>
</gene>
<evidence type="ECO:0000256" key="1">
    <source>
        <dbReference type="ARBA" id="ARBA00004417"/>
    </source>
</evidence>
<dbReference type="SMART" id="SM00382">
    <property type="entry name" value="AAA"/>
    <property type="match status" value="1"/>
</dbReference>
<protein>
    <submittedName>
        <fullName evidence="9">ABC transporter ATP-binding protein</fullName>
    </submittedName>
</protein>
<dbReference type="Pfam" id="PF00005">
    <property type="entry name" value="ABC_tran"/>
    <property type="match status" value="1"/>
</dbReference>
<dbReference type="InterPro" id="IPR003593">
    <property type="entry name" value="AAA+_ATPase"/>
</dbReference>
<keyword evidence="3" id="KW-0813">Transport</keyword>